<gene>
    <name evidence="4" type="ORF">F4559_003476</name>
</gene>
<evidence type="ECO:0000313" key="4">
    <source>
        <dbReference type="EMBL" id="MBB4966117.1"/>
    </source>
</evidence>
<comment type="catalytic activity">
    <reaction evidence="2">
        <text>2,5-diamino-6-hydroxy-4-(5-phosphoribosylamino)-pyrimidine + H2O = 2,5,6-triamino-4-hydroxypyrimidine + D-ribose 5-phosphate</text>
        <dbReference type="Rhea" id="RHEA:23436"/>
        <dbReference type="ChEBI" id="CHEBI:15377"/>
        <dbReference type="ChEBI" id="CHEBI:58614"/>
        <dbReference type="ChEBI" id="CHEBI:78346"/>
        <dbReference type="ChEBI" id="CHEBI:137796"/>
    </reaction>
</comment>
<dbReference type="CDD" id="cd15457">
    <property type="entry name" value="NADAR"/>
    <property type="match status" value="1"/>
</dbReference>
<organism evidence="4 5">
    <name type="scientific">Saccharothrix violaceirubra</name>
    <dbReference type="NCBI Taxonomy" id="413306"/>
    <lineage>
        <taxon>Bacteria</taxon>
        <taxon>Bacillati</taxon>
        <taxon>Actinomycetota</taxon>
        <taxon>Actinomycetes</taxon>
        <taxon>Pseudonocardiales</taxon>
        <taxon>Pseudonocardiaceae</taxon>
        <taxon>Saccharothrix</taxon>
    </lineage>
</organism>
<dbReference type="Proteomes" id="UP000542674">
    <property type="component" value="Unassembled WGS sequence"/>
</dbReference>
<evidence type="ECO:0000313" key="5">
    <source>
        <dbReference type="Proteomes" id="UP000542674"/>
    </source>
</evidence>
<comment type="catalytic activity">
    <reaction evidence="1">
        <text>5-amino-6-(5-phospho-D-ribosylamino)uracil + H2O = 5,6-diaminouracil + D-ribose 5-phosphate</text>
        <dbReference type="Rhea" id="RHEA:55020"/>
        <dbReference type="ChEBI" id="CHEBI:15377"/>
        <dbReference type="ChEBI" id="CHEBI:46252"/>
        <dbReference type="ChEBI" id="CHEBI:58453"/>
        <dbReference type="ChEBI" id="CHEBI:78346"/>
    </reaction>
</comment>
<sequence length="187" mass="20879">MKLASDVRACMIRAYRGRITGWAVADFLFFWGHRGEGIGRWCLSQWWPTRFTADGRVFASAEHYMMWRKASLFDDHETAGKVLDAATPDDAKGLGRRVRGFSDEVWVEHRYGIVVDGSVAKFGQRDDLRAFLLGTGDRVLVEASPVDPVWGIGLAADDPRATDPARWPGLNLLGRALGDARTLLRES</sequence>
<evidence type="ECO:0000256" key="2">
    <source>
        <dbReference type="ARBA" id="ARBA00000751"/>
    </source>
</evidence>
<name>A0A7W7T502_9PSEU</name>
<dbReference type="NCBIfam" id="TIGR02464">
    <property type="entry name" value="ribofla_fusion"/>
    <property type="match status" value="1"/>
</dbReference>
<dbReference type="InterPro" id="IPR037238">
    <property type="entry name" value="YbiA-like_sf"/>
</dbReference>
<evidence type="ECO:0000259" key="3">
    <source>
        <dbReference type="Pfam" id="PF08719"/>
    </source>
</evidence>
<proteinExistence type="predicted"/>
<keyword evidence="5" id="KW-1185">Reference proteome</keyword>
<dbReference type="InterPro" id="IPR012816">
    <property type="entry name" value="NADAR"/>
</dbReference>
<accession>A0A7W7T502</accession>
<dbReference type="AlphaFoldDB" id="A0A7W7T502"/>
<dbReference type="SUPFAM" id="SSF143990">
    <property type="entry name" value="YbiA-like"/>
    <property type="match status" value="1"/>
</dbReference>
<reference evidence="4 5" key="1">
    <citation type="submission" date="2020-08" db="EMBL/GenBank/DDBJ databases">
        <title>Sequencing the genomes of 1000 actinobacteria strains.</title>
        <authorList>
            <person name="Klenk H.-P."/>
        </authorList>
    </citation>
    <scope>NUCLEOTIDE SEQUENCE [LARGE SCALE GENOMIC DNA]</scope>
    <source>
        <strain evidence="4 5">DSM 45084</strain>
    </source>
</reference>
<dbReference type="EMBL" id="JACHJS010000001">
    <property type="protein sequence ID" value="MBB4966117.1"/>
    <property type="molecule type" value="Genomic_DNA"/>
</dbReference>
<protein>
    <recommendedName>
        <fullName evidence="3">NADAR domain-containing protein</fullName>
    </recommendedName>
</protein>
<comment type="caution">
    <text evidence="4">The sequence shown here is derived from an EMBL/GenBank/DDBJ whole genome shotgun (WGS) entry which is preliminary data.</text>
</comment>
<dbReference type="Gene3D" id="1.10.357.40">
    <property type="entry name" value="YbiA-like"/>
    <property type="match status" value="1"/>
</dbReference>
<dbReference type="Pfam" id="PF08719">
    <property type="entry name" value="NADAR"/>
    <property type="match status" value="1"/>
</dbReference>
<evidence type="ECO:0000256" key="1">
    <source>
        <dbReference type="ARBA" id="ARBA00000022"/>
    </source>
</evidence>
<feature type="domain" description="NADAR" evidence="3">
    <location>
        <begin position="29"/>
        <end position="185"/>
    </location>
</feature>